<accession>A0A8K0WFS8</accession>
<dbReference type="OrthoDB" id="5101302at2759"/>
<evidence type="ECO:0000313" key="3">
    <source>
        <dbReference type="EMBL" id="KAH7257898.1"/>
    </source>
</evidence>
<evidence type="ECO:0000256" key="1">
    <source>
        <dbReference type="SAM" id="MobiDB-lite"/>
    </source>
</evidence>
<proteinExistence type="predicted"/>
<feature type="region of interest" description="Disordered" evidence="1">
    <location>
        <begin position="20"/>
        <end position="39"/>
    </location>
</feature>
<dbReference type="EMBL" id="JAGPXF010000002">
    <property type="protein sequence ID" value="KAH7257898.1"/>
    <property type="molecule type" value="Genomic_DNA"/>
</dbReference>
<gene>
    <name evidence="3" type="ORF">BKA59DRAFT_471260</name>
</gene>
<reference evidence="3" key="1">
    <citation type="journal article" date="2021" name="Nat. Commun.">
        <title>Genetic determinants of endophytism in the Arabidopsis root mycobiome.</title>
        <authorList>
            <person name="Mesny F."/>
            <person name="Miyauchi S."/>
            <person name="Thiergart T."/>
            <person name="Pickel B."/>
            <person name="Atanasova L."/>
            <person name="Karlsson M."/>
            <person name="Huettel B."/>
            <person name="Barry K.W."/>
            <person name="Haridas S."/>
            <person name="Chen C."/>
            <person name="Bauer D."/>
            <person name="Andreopoulos W."/>
            <person name="Pangilinan J."/>
            <person name="LaButti K."/>
            <person name="Riley R."/>
            <person name="Lipzen A."/>
            <person name="Clum A."/>
            <person name="Drula E."/>
            <person name="Henrissat B."/>
            <person name="Kohler A."/>
            <person name="Grigoriev I.V."/>
            <person name="Martin F.M."/>
            <person name="Hacquard S."/>
        </authorList>
    </citation>
    <scope>NUCLEOTIDE SEQUENCE</scope>
    <source>
        <strain evidence="3">MPI-SDFR-AT-0068</strain>
    </source>
</reference>
<organism evidence="3 4">
    <name type="scientific">Fusarium tricinctum</name>
    <dbReference type="NCBI Taxonomy" id="61284"/>
    <lineage>
        <taxon>Eukaryota</taxon>
        <taxon>Fungi</taxon>
        <taxon>Dikarya</taxon>
        <taxon>Ascomycota</taxon>
        <taxon>Pezizomycotina</taxon>
        <taxon>Sordariomycetes</taxon>
        <taxon>Hypocreomycetidae</taxon>
        <taxon>Hypocreales</taxon>
        <taxon>Nectriaceae</taxon>
        <taxon>Fusarium</taxon>
        <taxon>Fusarium tricinctum species complex</taxon>
    </lineage>
</organism>
<comment type="caution">
    <text evidence="3">The sequence shown here is derived from an EMBL/GenBank/DDBJ whole genome shotgun (WGS) entry which is preliminary data.</text>
</comment>
<keyword evidence="2" id="KW-0732">Signal</keyword>
<sequence length="116" mass="11409">MKFSVLAVLAIATGAFAAPGGFQPPAPPKAPKAPKPPVKQTNNCGNDQSLYCCATNAQDSSVSCVSFTNGGIGGVCNGIQMCCNNNGSGSQSCGLNTGGGTITFSLGGPGGPRVLE</sequence>
<evidence type="ECO:0000313" key="4">
    <source>
        <dbReference type="Proteomes" id="UP000813427"/>
    </source>
</evidence>
<dbReference type="AlphaFoldDB" id="A0A8K0WFS8"/>
<dbReference type="Proteomes" id="UP000813427">
    <property type="component" value="Unassembled WGS sequence"/>
</dbReference>
<evidence type="ECO:0000256" key="2">
    <source>
        <dbReference type="SAM" id="SignalP"/>
    </source>
</evidence>
<feature type="compositionally biased region" description="Pro residues" evidence="1">
    <location>
        <begin position="22"/>
        <end position="37"/>
    </location>
</feature>
<keyword evidence="4" id="KW-1185">Reference proteome</keyword>
<evidence type="ECO:0008006" key="5">
    <source>
        <dbReference type="Google" id="ProtNLM"/>
    </source>
</evidence>
<feature type="chain" id="PRO_5035473640" description="Hydrophobin" evidence="2">
    <location>
        <begin position="18"/>
        <end position="116"/>
    </location>
</feature>
<protein>
    <recommendedName>
        <fullName evidence="5">Hydrophobin</fullName>
    </recommendedName>
</protein>
<name>A0A8K0WFS8_9HYPO</name>
<feature type="signal peptide" evidence="2">
    <location>
        <begin position="1"/>
        <end position="17"/>
    </location>
</feature>